<sequence length="638" mass="70839">MPPPPINTGAGHAYAPQHQQQLYTQPAPPGYPMGQPPQGHQPYGYGPQAVQGPHSYNRGPAEVQGDNSRSKAQLIVGIDFGTTFSGVAFAFATNTEAKEDIIVEWPGAGTQTKQKIPTVLYYDQHQQVVGWGPDIAEALAPTGYPKPGVQKVEWFKLQLMLSGNTYIDPINLPPLPPGKSEIDVAADYLFKLRQAMRNSLQKTLGEVFNREERNIKYFLTVPAIWNDAGKAATRAAAIQAGFLRDENDNRLTLISEPEAAAMFCAKTGLLNLKVHDAVLIVDCGGGTVDLIAYEVEEESPFTVAECTAGSGDSCGSTALNRNFSNILRAKIRKMKLPDGSKTAGKVYAKCIMDFENRIKADFRNNGQKWAVDVGIEAEFPEAGIEEGYMTFTNEEILQCFEPVVNRILELVRNQIIAIQAQNRSLQNVLVVGGFGASEYLFQQIKLHVPPQFQNKVVRPMDSVAAIVKGAVTAGITERVVTSRVARRHYLMATLQPFKEGHHPEQYRVPSLDGKDRCKYTRQIFVQKGQRVKIGEPVKVSFFRQVAPGATLMYEDVLYACDEDVCPEYTKDPRIKEVVTLTSDLSRKNLEKDFERMDTPQGTFYRVYFDIYLTLDGSEFSAELVCQGEVMGRCSARFR</sequence>
<dbReference type="SUPFAM" id="SSF53067">
    <property type="entry name" value="Actin-like ATPase domain"/>
    <property type="match status" value="2"/>
</dbReference>
<dbReference type="RefSeq" id="XP_016763760.1">
    <property type="nucleotide sequence ID" value="XM_016908694.1"/>
</dbReference>
<dbReference type="PRINTS" id="PR00301">
    <property type="entry name" value="HEATSHOCK70"/>
</dbReference>
<gene>
    <name evidence="4" type="ORF">SEPMUDRAFT_38102</name>
</gene>
<dbReference type="OMA" id="MGRCTSR"/>
<dbReference type="InterPro" id="IPR013126">
    <property type="entry name" value="Hsp_70_fam"/>
</dbReference>
<evidence type="ECO:0000256" key="3">
    <source>
        <dbReference type="SAM" id="MobiDB-lite"/>
    </source>
</evidence>
<dbReference type="HOGENOM" id="CLU_009958_6_2_1"/>
<keyword evidence="5" id="KW-1185">Reference proteome</keyword>
<dbReference type="Pfam" id="PF00012">
    <property type="entry name" value="HSP70"/>
    <property type="match status" value="1"/>
</dbReference>
<reference evidence="4 5" key="1">
    <citation type="journal article" date="2012" name="PLoS Pathog.">
        <title>Diverse lifestyles and strategies of plant pathogenesis encoded in the genomes of eighteen Dothideomycetes fungi.</title>
        <authorList>
            <person name="Ohm R.A."/>
            <person name="Feau N."/>
            <person name="Henrissat B."/>
            <person name="Schoch C.L."/>
            <person name="Horwitz B.A."/>
            <person name="Barry K.W."/>
            <person name="Condon B.J."/>
            <person name="Copeland A.C."/>
            <person name="Dhillon B."/>
            <person name="Glaser F."/>
            <person name="Hesse C.N."/>
            <person name="Kosti I."/>
            <person name="LaButti K."/>
            <person name="Lindquist E.A."/>
            <person name="Lucas S."/>
            <person name="Salamov A.A."/>
            <person name="Bradshaw R.E."/>
            <person name="Ciuffetti L."/>
            <person name="Hamelin R.C."/>
            <person name="Kema G.H.J."/>
            <person name="Lawrence C."/>
            <person name="Scott J.A."/>
            <person name="Spatafora J.W."/>
            <person name="Turgeon B.G."/>
            <person name="de Wit P.J.G.M."/>
            <person name="Zhong S."/>
            <person name="Goodwin S.B."/>
            <person name="Grigoriev I.V."/>
        </authorList>
    </citation>
    <scope>NUCLEOTIDE SEQUENCE [LARGE SCALE GENOMIC DNA]</scope>
    <source>
        <strain evidence="4 5">SO2202</strain>
    </source>
</reference>
<feature type="compositionally biased region" description="Low complexity" evidence="3">
    <location>
        <begin position="36"/>
        <end position="48"/>
    </location>
</feature>
<dbReference type="Gene3D" id="3.30.420.40">
    <property type="match status" value="3"/>
</dbReference>
<dbReference type="PANTHER" id="PTHR14187">
    <property type="entry name" value="ALPHA KINASE/ELONGATION FACTOR 2 KINASE"/>
    <property type="match status" value="1"/>
</dbReference>
<dbReference type="STRING" id="692275.M3DCV1"/>
<dbReference type="GeneID" id="27905831"/>
<evidence type="ECO:0000256" key="2">
    <source>
        <dbReference type="ARBA" id="ARBA00022840"/>
    </source>
</evidence>
<dbReference type="AlphaFoldDB" id="M3DCV1"/>
<accession>M3DCV1</accession>
<evidence type="ECO:0000256" key="1">
    <source>
        <dbReference type="ARBA" id="ARBA00022741"/>
    </source>
</evidence>
<dbReference type="Proteomes" id="UP000016931">
    <property type="component" value="Unassembled WGS sequence"/>
</dbReference>
<name>M3DCV1_SPHMS</name>
<feature type="compositionally biased region" description="Pro residues" evidence="3">
    <location>
        <begin position="26"/>
        <end position="35"/>
    </location>
</feature>
<feature type="region of interest" description="Disordered" evidence="3">
    <location>
        <begin position="1"/>
        <end position="68"/>
    </location>
</feature>
<keyword evidence="1" id="KW-0547">Nucleotide-binding</keyword>
<protein>
    <submittedName>
        <fullName evidence="4">Actin-like ATPase domain-containing protein</fullName>
    </submittedName>
</protein>
<dbReference type="Gene3D" id="3.90.640.10">
    <property type="entry name" value="Actin, Chain A, domain 4"/>
    <property type="match status" value="1"/>
</dbReference>
<evidence type="ECO:0000313" key="5">
    <source>
        <dbReference type="Proteomes" id="UP000016931"/>
    </source>
</evidence>
<dbReference type="EMBL" id="KB456261">
    <property type="protein sequence ID" value="EMF15639.1"/>
    <property type="molecule type" value="Genomic_DNA"/>
</dbReference>
<dbReference type="eggNOG" id="KOG0101">
    <property type="taxonomic scope" value="Eukaryota"/>
</dbReference>
<dbReference type="GO" id="GO:0005524">
    <property type="term" value="F:ATP binding"/>
    <property type="evidence" value="ECO:0007669"/>
    <property type="project" value="UniProtKB-KW"/>
</dbReference>
<evidence type="ECO:0000313" key="4">
    <source>
        <dbReference type="EMBL" id="EMF15639.1"/>
    </source>
</evidence>
<organism evidence="4 5">
    <name type="scientific">Sphaerulina musiva (strain SO2202)</name>
    <name type="common">Poplar stem canker fungus</name>
    <name type="synonym">Septoria musiva</name>
    <dbReference type="NCBI Taxonomy" id="692275"/>
    <lineage>
        <taxon>Eukaryota</taxon>
        <taxon>Fungi</taxon>
        <taxon>Dikarya</taxon>
        <taxon>Ascomycota</taxon>
        <taxon>Pezizomycotina</taxon>
        <taxon>Dothideomycetes</taxon>
        <taxon>Dothideomycetidae</taxon>
        <taxon>Mycosphaerellales</taxon>
        <taxon>Mycosphaerellaceae</taxon>
        <taxon>Sphaerulina</taxon>
    </lineage>
</organism>
<proteinExistence type="predicted"/>
<dbReference type="PANTHER" id="PTHR14187:SF79">
    <property type="entry name" value="HSP70 FAMILY PROTEIN (AFU_ORTHOLOGUE AFUA_1G15200)"/>
    <property type="match status" value="1"/>
</dbReference>
<dbReference type="GO" id="GO:0140662">
    <property type="term" value="F:ATP-dependent protein folding chaperone"/>
    <property type="evidence" value="ECO:0007669"/>
    <property type="project" value="InterPro"/>
</dbReference>
<keyword evidence="2" id="KW-0067">ATP-binding</keyword>
<dbReference type="InterPro" id="IPR043129">
    <property type="entry name" value="ATPase_NBD"/>
</dbReference>
<dbReference type="OrthoDB" id="2963168at2759"/>
<dbReference type="CDD" id="cd10170">
    <property type="entry name" value="ASKHA_NBD_HSP70"/>
    <property type="match status" value="1"/>
</dbReference>